<dbReference type="EMBL" id="JAATLJ010000001">
    <property type="protein sequence ID" value="NIZ41133.1"/>
    <property type="molecule type" value="Genomic_DNA"/>
</dbReference>
<name>A0A968G9L8_9SPIO</name>
<dbReference type="InterPro" id="IPR001130">
    <property type="entry name" value="TatD-like"/>
</dbReference>
<dbReference type="InterPro" id="IPR032466">
    <property type="entry name" value="Metal_Hydrolase"/>
</dbReference>
<comment type="caution">
    <text evidence="2">The sequence shown here is derived from an EMBL/GenBank/DDBJ whole genome shotgun (WGS) entry which is preliminary data.</text>
</comment>
<feature type="binding site" evidence="1">
    <location>
        <position position="9"/>
    </location>
    <ligand>
        <name>a divalent metal cation</name>
        <dbReference type="ChEBI" id="CHEBI:60240"/>
        <label>1</label>
    </ligand>
</feature>
<evidence type="ECO:0000313" key="2">
    <source>
        <dbReference type="EMBL" id="NIZ41133.1"/>
    </source>
</evidence>
<gene>
    <name evidence="2" type="ORF">HCT14_06415</name>
</gene>
<keyword evidence="2" id="KW-0378">Hydrolase</keyword>
<feature type="binding site" evidence="1">
    <location>
        <position position="143"/>
    </location>
    <ligand>
        <name>a divalent metal cation</name>
        <dbReference type="ChEBI" id="CHEBI:60240"/>
        <label>2</label>
    </ligand>
</feature>
<feature type="binding site" evidence="1">
    <location>
        <position position="119"/>
    </location>
    <ligand>
        <name>a divalent metal cation</name>
        <dbReference type="ChEBI" id="CHEBI:60240"/>
        <label>2</label>
    </ligand>
</feature>
<organism evidence="2 3">
    <name type="scientific">Entomospira entomophila</name>
    <dbReference type="NCBI Taxonomy" id="2719988"/>
    <lineage>
        <taxon>Bacteria</taxon>
        <taxon>Pseudomonadati</taxon>
        <taxon>Spirochaetota</taxon>
        <taxon>Spirochaetia</taxon>
        <taxon>Spirochaetales</taxon>
        <taxon>Spirochaetaceae</taxon>
        <taxon>Entomospira</taxon>
    </lineage>
</organism>
<dbReference type="AlphaFoldDB" id="A0A968G9L8"/>
<keyword evidence="1" id="KW-0479">Metal-binding</keyword>
<dbReference type="PANTHER" id="PTHR46124">
    <property type="entry name" value="D-AMINOACYL-TRNA DEACYLASE"/>
    <property type="match status" value="1"/>
</dbReference>
<keyword evidence="3" id="KW-1185">Reference proteome</keyword>
<dbReference type="Pfam" id="PF01026">
    <property type="entry name" value="TatD_DNase"/>
    <property type="match status" value="1"/>
</dbReference>
<evidence type="ECO:0000256" key="1">
    <source>
        <dbReference type="PIRSR" id="PIRSR005902-1"/>
    </source>
</evidence>
<dbReference type="Gene3D" id="3.20.20.140">
    <property type="entry name" value="Metal-dependent hydrolases"/>
    <property type="match status" value="1"/>
</dbReference>
<protein>
    <submittedName>
        <fullName evidence="2">Hydrolase TatD</fullName>
    </submittedName>
</protein>
<feature type="binding site" evidence="1">
    <location>
        <position position="194"/>
    </location>
    <ligand>
        <name>a divalent metal cation</name>
        <dbReference type="ChEBI" id="CHEBI:60240"/>
        <label>1</label>
    </ligand>
</feature>
<dbReference type="GO" id="GO:0016788">
    <property type="term" value="F:hydrolase activity, acting on ester bonds"/>
    <property type="evidence" value="ECO:0007669"/>
    <property type="project" value="InterPro"/>
</dbReference>
<dbReference type="Proteomes" id="UP000711995">
    <property type="component" value="Unassembled WGS sequence"/>
</dbReference>
<dbReference type="PANTHER" id="PTHR46124:SF2">
    <property type="entry name" value="D-AMINOACYL-TRNA DEACYLASE"/>
    <property type="match status" value="1"/>
</dbReference>
<proteinExistence type="predicted"/>
<dbReference type="GO" id="GO:0046872">
    <property type="term" value="F:metal ion binding"/>
    <property type="evidence" value="ECO:0007669"/>
    <property type="project" value="UniProtKB-KW"/>
</dbReference>
<sequence>MRYIDIHAHWSAYEKDQYLIGATVLNAHSKLEMESLLQEKNSPSIIRSLGVHPQDPNNESLEFLLAVCSNKEERSKIHVIGEIGFDLHPDFRDTIVRQEQLFSQQLDLALMHHLPVIIHQRRAMSYVFQYTGSLRRVPAVIFHGYSGAWNEAIALRKRGVNAFFSIGTPVLWGAKIAERMAIELPLDWLFLETDAPYQPVRGKVKTTWADLQDIYQKVADLRQVSVEDLQIKLERNFIEIFGEEFFAKIAP</sequence>
<reference evidence="2 3" key="1">
    <citation type="submission" date="2020-03" db="EMBL/GenBank/DDBJ databases">
        <title>Spirochaetal bacteria isolated from arthropods constitute a novel genus Entomospira genus novum within the order Spirochaetales.</title>
        <authorList>
            <person name="Grana-Miraglia L."/>
            <person name="Sikutova S."/>
            <person name="Fingerle V."/>
            <person name="Sing A."/>
            <person name="Castillo-Ramirez S."/>
            <person name="Margos G."/>
            <person name="Rudolf I."/>
        </authorList>
    </citation>
    <scope>NUCLEOTIDE SEQUENCE [LARGE SCALE GENOMIC DNA]</scope>
    <source>
        <strain evidence="2 3">BR193</strain>
    </source>
</reference>
<accession>A0A968G9L8</accession>
<feature type="binding site" evidence="1">
    <location>
        <position position="7"/>
    </location>
    <ligand>
        <name>a divalent metal cation</name>
        <dbReference type="ChEBI" id="CHEBI:60240"/>
        <label>1</label>
    </ligand>
</feature>
<dbReference type="PIRSF" id="PIRSF005902">
    <property type="entry name" value="DNase_TatD"/>
    <property type="match status" value="1"/>
</dbReference>
<feature type="binding site" evidence="1">
    <location>
        <position position="82"/>
    </location>
    <ligand>
        <name>a divalent metal cation</name>
        <dbReference type="ChEBI" id="CHEBI:60240"/>
        <label>1</label>
    </ligand>
</feature>
<dbReference type="RefSeq" id="WP_167700706.1">
    <property type="nucleotide sequence ID" value="NZ_CP118174.1"/>
</dbReference>
<dbReference type="SUPFAM" id="SSF51556">
    <property type="entry name" value="Metallo-dependent hydrolases"/>
    <property type="match status" value="1"/>
</dbReference>
<evidence type="ECO:0000313" key="3">
    <source>
        <dbReference type="Proteomes" id="UP000711995"/>
    </source>
</evidence>